<sequence length="387" mass="43015">MEHVEVISAYSCVGDDGQTIVVPGMPPKWLGLGDRPLVLDRDAGTRLIDQNGGRWPDSPMEPLMRAILHMQPNYDFRAVDIITDRHTLASFLQLAPLKGEDRESEASFEFGVQVVEDTLIFLRLDSPTSNQRSFREGFEKAVLEQYEGYEDCQAHHRIVECSLGDLRVLLRYGADAYVLEDTREFNAAMSTMETRPGSPHVLENITVQCGGALLPQSAMVEFVTVKQGPRGDERIWKKYRETYISGAPRYAAAEYFNTHTGNDKAIFLSKNLNEYNSAVGTHDDALEVSSPETIAWFKNTVVATMGDIRELVEKGNGRYYRVRFSEGKLVIQRSLSDGIPGLSAELCGRWRSKRRVTGMAVGDGASESDDMSTRSGSEAGEQADSLA</sequence>
<evidence type="ECO:0000313" key="2">
    <source>
        <dbReference type="EMBL" id="KAK3049282.1"/>
    </source>
</evidence>
<name>A0AAJ0G992_9PEZI</name>
<dbReference type="Proteomes" id="UP001271007">
    <property type="component" value="Unassembled WGS sequence"/>
</dbReference>
<dbReference type="EMBL" id="JAWDJX010000041">
    <property type="protein sequence ID" value="KAK3049282.1"/>
    <property type="molecule type" value="Genomic_DNA"/>
</dbReference>
<comment type="caution">
    <text evidence="2">The sequence shown here is derived from an EMBL/GenBank/DDBJ whole genome shotgun (WGS) entry which is preliminary data.</text>
</comment>
<evidence type="ECO:0000313" key="3">
    <source>
        <dbReference type="Proteomes" id="UP001271007"/>
    </source>
</evidence>
<evidence type="ECO:0000256" key="1">
    <source>
        <dbReference type="SAM" id="MobiDB-lite"/>
    </source>
</evidence>
<dbReference type="PANTHER" id="PTHR35179">
    <property type="entry name" value="PROTEIN CBG02620"/>
    <property type="match status" value="1"/>
</dbReference>
<accession>A0AAJ0G992</accession>
<protein>
    <submittedName>
        <fullName evidence="2">Uncharacterized protein</fullName>
    </submittedName>
</protein>
<feature type="region of interest" description="Disordered" evidence="1">
    <location>
        <begin position="358"/>
        <end position="387"/>
    </location>
</feature>
<organism evidence="2 3">
    <name type="scientific">Extremus antarcticus</name>
    <dbReference type="NCBI Taxonomy" id="702011"/>
    <lineage>
        <taxon>Eukaryota</taxon>
        <taxon>Fungi</taxon>
        <taxon>Dikarya</taxon>
        <taxon>Ascomycota</taxon>
        <taxon>Pezizomycotina</taxon>
        <taxon>Dothideomycetes</taxon>
        <taxon>Dothideomycetidae</taxon>
        <taxon>Mycosphaerellales</taxon>
        <taxon>Extremaceae</taxon>
        <taxon>Extremus</taxon>
    </lineage>
</organism>
<gene>
    <name evidence="2" type="ORF">LTR09_009460</name>
</gene>
<dbReference type="AlphaFoldDB" id="A0AAJ0G992"/>
<reference evidence="2" key="1">
    <citation type="submission" date="2023-04" db="EMBL/GenBank/DDBJ databases">
        <title>Black Yeasts Isolated from many extreme environments.</title>
        <authorList>
            <person name="Coleine C."/>
            <person name="Stajich J.E."/>
            <person name="Selbmann L."/>
        </authorList>
    </citation>
    <scope>NUCLEOTIDE SEQUENCE</scope>
    <source>
        <strain evidence="2">CCFEE 5312</strain>
    </source>
</reference>
<keyword evidence="3" id="KW-1185">Reference proteome</keyword>
<dbReference type="PANTHER" id="PTHR35179:SF2">
    <property type="entry name" value="START DOMAIN-CONTAINING PROTEIN"/>
    <property type="match status" value="1"/>
</dbReference>
<proteinExistence type="predicted"/>